<evidence type="ECO:0000259" key="2">
    <source>
        <dbReference type="Pfam" id="PF14661"/>
    </source>
</evidence>
<organism evidence="3 4">
    <name type="scientific">Amylocarpus encephaloides</name>
    <dbReference type="NCBI Taxonomy" id="45428"/>
    <lineage>
        <taxon>Eukaryota</taxon>
        <taxon>Fungi</taxon>
        <taxon>Dikarya</taxon>
        <taxon>Ascomycota</taxon>
        <taxon>Pezizomycotina</taxon>
        <taxon>Leotiomycetes</taxon>
        <taxon>Helotiales</taxon>
        <taxon>Helotiales incertae sedis</taxon>
        <taxon>Amylocarpus</taxon>
    </lineage>
</organism>
<keyword evidence="4" id="KW-1185">Reference proteome</keyword>
<dbReference type="Proteomes" id="UP000824998">
    <property type="component" value="Unassembled WGS sequence"/>
</dbReference>
<evidence type="ECO:0000313" key="3">
    <source>
        <dbReference type="EMBL" id="KAG9238950.1"/>
    </source>
</evidence>
<dbReference type="EMBL" id="MU251363">
    <property type="protein sequence ID" value="KAG9238950.1"/>
    <property type="molecule type" value="Genomic_DNA"/>
</dbReference>
<comment type="caution">
    <text evidence="3">The sequence shown here is derived from an EMBL/GenBank/DDBJ whole genome shotgun (WGS) entry which is preliminary data.</text>
</comment>
<dbReference type="AlphaFoldDB" id="A0A9P8C9Y3"/>
<dbReference type="Pfam" id="PF14661">
    <property type="entry name" value="HAUS6_N"/>
    <property type="match status" value="1"/>
</dbReference>
<dbReference type="InterPro" id="IPR028163">
    <property type="entry name" value="HAUS_6_N"/>
</dbReference>
<feature type="compositionally biased region" description="Low complexity" evidence="1">
    <location>
        <begin position="546"/>
        <end position="564"/>
    </location>
</feature>
<gene>
    <name evidence="3" type="ORF">BJ875DRAFT_366692</name>
</gene>
<evidence type="ECO:0000313" key="4">
    <source>
        <dbReference type="Proteomes" id="UP000824998"/>
    </source>
</evidence>
<feature type="region of interest" description="Disordered" evidence="1">
    <location>
        <begin position="468"/>
        <end position="512"/>
    </location>
</feature>
<proteinExistence type="predicted"/>
<accession>A0A9P8C9Y3</accession>
<reference evidence="3" key="1">
    <citation type="journal article" date="2021" name="IMA Fungus">
        <title>Genomic characterization of three marine fungi, including Emericellopsis atlantica sp. nov. with signatures of a generalist lifestyle and marine biomass degradation.</title>
        <authorList>
            <person name="Hagestad O.C."/>
            <person name="Hou L."/>
            <person name="Andersen J.H."/>
            <person name="Hansen E.H."/>
            <person name="Altermark B."/>
            <person name="Li C."/>
            <person name="Kuhnert E."/>
            <person name="Cox R.J."/>
            <person name="Crous P.W."/>
            <person name="Spatafora J.W."/>
            <person name="Lail K."/>
            <person name="Amirebrahimi M."/>
            <person name="Lipzen A."/>
            <person name="Pangilinan J."/>
            <person name="Andreopoulos W."/>
            <person name="Hayes R.D."/>
            <person name="Ng V."/>
            <person name="Grigoriev I.V."/>
            <person name="Jackson S.A."/>
            <person name="Sutton T.D.S."/>
            <person name="Dobson A.D.W."/>
            <person name="Rama T."/>
        </authorList>
    </citation>
    <scope>NUCLEOTIDE SEQUENCE</scope>
    <source>
        <strain evidence="3">TRa018bII</strain>
    </source>
</reference>
<sequence>MLPSTRSLRIPQFDSLKQPVTPATVGTSNVVLFVTNLRLLELDLRPDWPDISIKTFSTSQQNQKRRIQSVEWALYQLFALWDPEETQNKLQPFFPPLEPLQSLNLRAALFRCLDQAKKVGVLGRDTVLRKTMLDECKGERLEEVLAVFSNAVLKKVLRQNEGEVHSATSRQLAYENFSYSGERTVLSTLILAHKASLSKHLQQKDEARAKYNDFSELLQLNDRRLSRRHEQLKEALSERGRREEISSSEVRSLHDQTRKHWSGNEEWLETILYGDSKVGEGGILATRFSKVWEHVENGSIGEAESKSRVGLMEQLDARVKGQENRLARWKDFSKTLSEKSGTTASNSGEQPITERKKIDLGFTLHQKIQISSNKSAQSCQSPSPCLDEYNRLIEEMRSDIAQIRNPTPKTQSPRREAEPQSIVPEADEWSSVSDQEEAHLEMNQKIDVVELKIQSGVDKNLNGIANLEGNDASLGEENARENASLKEEKVVEEEEEEERKIASLEGSTASEDRARLLEKNLTRSESNVEEEDATLVAEEVDRALSPSPLPLALSSPVRQSSPQRQDSDDEAADQILNLMSEVSPSPKKPRHTLSLAERTRLSMSRTSHSQLSDIHDDFDIEDLPRLGIKSRSSLATRIQNNVDKNAHEIARPPHRPEDEETDLHAGLIERTRKSMAGFEAAQQKAQLARRRSMKEAKKKQRESTFFPKVEEEVFTPDISTVELIEGDPDYESVFKSRPKLAYD</sequence>
<feature type="domain" description="HAUS augmin-like complex subunit 6 N-terminal" evidence="2">
    <location>
        <begin position="33"/>
        <end position="262"/>
    </location>
</feature>
<evidence type="ECO:0000256" key="1">
    <source>
        <dbReference type="SAM" id="MobiDB-lite"/>
    </source>
</evidence>
<feature type="compositionally biased region" description="Basic and acidic residues" evidence="1">
    <location>
        <begin position="477"/>
        <end position="489"/>
    </location>
</feature>
<name>A0A9P8C9Y3_9HELO</name>
<feature type="region of interest" description="Disordered" evidence="1">
    <location>
        <begin position="546"/>
        <end position="572"/>
    </location>
</feature>
<protein>
    <submittedName>
        <fullName evidence="3">HAUS augmin-like complex subunit 6 N-terminus-domain-containing protein</fullName>
    </submittedName>
</protein>
<feature type="region of interest" description="Disordered" evidence="1">
    <location>
        <begin position="400"/>
        <end position="430"/>
    </location>
</feature>
<dbReference type="OrthoDB" id="5575722at2759"/>